<reference evidence="2 3" key="1">
    <citation type="submission" date="2014-07" db="EMBL/GenBank/DDBJ databases">
        <title>Methanogenic archaea and the global carbon cycle.</title>
        <authorList>
            <person name="Henriksen J.R."/>
            <person name="Luke J."/>
            <person name="Reinhart S."/>
            <person name="Benedict M.N."/>
            <person name="Youngblut N.D."/>
            <person name="Metcalf M.E."/>
            <person name="Whitaker R.J."/>
            <person name="Metcalf W.W."/>
        </authorList>
    </citation>
    <scope>NUCLEOTIDE SEQUENCE [LARGE SCALE GENOMIC DNA]</scope>
    <source>
        <strain evidence="2 3">MM1</strain>
    </source>
</reference>
<evidence type="ECO:0000313" key="3">
    <source>
        <dbReference type="Proteomes" id="UP000033048"/>
    </source>
</evidence>
<dbReference type="AlphaFoldDB" id="A0A0E3SRL2"/>
<gene>
    <name evidence="2" type="ORF">MCMEM_0789</name>
</gene>
<sequence>MDLETHPTTLQEENRKKVYETLKDVHSRIEKLIQKTYQQKDSTATSQLRQLRTRITGLVAEAEKRGLDSFGSHKGSIDEFYEKENNFVDTSEKLLQEIENAIMTGENVDVFSISDLVDRMETVISHRIELTDKNLNEYENRITSKRQTEKEDRERKEKAAREEEQKAAEMEISDTVIPEEINVTSEVAGADMEKMQTGIVEDHEVSTADEAVPVKNEELDTETLSKLYSYINDLEQKFENEQPEISFNGEYVADKQWKTELSKRSARGTIKEGRFKQPSLIIDNYWKSIDGKREIIEMIQAKARTIGQGQYMSICFINSSWTQEIKEWASTYSHQKLGFFIYDVMEDELVYNENDENNRKYAYWHSRGGIQNRLTDVVDQLIEDEEYFDLKDLMKNSGLNLDGAKKFIGNLVKKKILVDVGLDSPKYTRAK</sequence>
<organism evidence="2 3">
    <name type="scientific">Methanococcoides methylutens MM1</name>
    <dbReference type="NCBI Taxonomy" id="1434104"/>
    <lineage>
        <taxon>Archaea</taxon>
        <taxon>Methanobacteriati</taxon>
        <taxon>Methanobacteriota</taxon>
        <taxon>Stenosarchaea group</taxon>
        <taxon>Methanomicrobia</taxon>
        <taxon>Methanosarcinales</taxon>
        <taxon>Methanosarcinaceae</taxon>
        <taxon>Methanococcoides</taxon>
    </lineage>
</organism>
<dbReference type="Proteomes" id="UP000033048">
    <property type="component" value="Chromosome"/>
</dbReference>
<dbReference type="HOGENOM" id="CLU_635559_0_0_2"/>
<accession>A0A0E3SRL2</accession>
<dbReference type="GeneID" id="24893306"/>
<feature type="region of interest" description="Disordered" evidence="1">
    <location>
        <begin position="141"/>
        <end position="169"/>
    </location>
</feature>
<name>A0A0E3SRL2_METMT</name>
<dbReference type="RefSeq" id="WP_048205006.1">
    <property type="nucleotide sequence ID" value="NZ_CP009518.1"/>
</dbReference>
<dbReference type="KEGG" id="mmet:MCMEM_0789"/>
<keyword evidence="3" id="KW-1185">Reference proteome</keyword>
<evidence type="ECO:0000256" key="1">
    <source>
        <dbReference type="SAM" id="MobiDB-lite"/>
    </source>
</evidence>
<evidence type="ECO:0000313" key="2">
    <source>
        <dbReference type="EMBL" id="AKB84842.1"/>
    </source>
</evidence>
<dbReference type="STRING" id="1434104.MCMEM_0789"/>
<dbReference type="OrthoDB" id="141915at2157"/>
<dbReference type="EMBL" id="CP009518">
    <property type="protein sequence ID" value="AKB84842.1"/>
    <property type="molecule type" value="Genomic_DNA"/>
</dbReference>
<proteinExistence type="predicted"/>
<protein>
    <submittedName>
        <fullName evidence="2">Uncharacterized protein</fullName>
    </submittedName>
</protein>